<comment type="caution">
    <text evidence="1">The sequence shown here is derived from an EMBL/GenBank/DDBJ whole genome shotgun (WGS) entry which is preliminary data.</text>
</comment>
<keyword evidence="2" id="KW-1185">Reference proteome</keyword>
<dbReference type="Proteomes" id="UP000194903">
    <property type="component" value="Unassembled WGS sequence"/>
</dbReference>
<evidence type="ECO:0008006" key="3">
    <source>
        <dbReference type="Google" id="ProtNLM"/>
    </source>
</evidence>
<protein>
    <recommendedName>
        <fullName evidence="3">EcsC family protein</fullName>
    </recommendedName>
</protein>
<name>A0A252F6N9_9FIRM</name>
<sequence length="334" mass="38575">MWIWWTSAAAHWSIRHGRQMHSRDAIRASAWTVLSADGASMPISVPDGNYCNISVRWSDSMKRDLWEKEWNDLTRKQEKYVQKHSTEKESVLEKLQRFVPNGLQSKLDAAFVKAFQLIFEKGTVVIEKTYNKQKRQEDYEIAEYAAKVREDRRHVRAFRRRAGNSARLNLLVSSVEGIGLGLLGVGLPDIPLFVSVVLKNLYEISLSFGYDYDSMEERLFQLRLIETALYNGAEMQQRDDDMNTMCWSIRGAKQRTSEETERLTGRLDDQIHRTAKALANDMLYAKFLQGAPVVGAVGGATDVTVLKRISDYAMLKYRRRYLLDRKYQQENSKS</sequence>
<dbReference type="InterPro" id="IPR024787">
    <property type="entry name" value="EcsC"/>
</dbReference>
<evidence type="ECO:0000313" key="1">
    <source>
        <dbReference type="EMBL" id="OUM21443.1"/>
    </source>
</evidence>
<dbReference type="AlphaFoldDB" id="A0A252F6N9"/>
<proteinExistence type="predicted"/>
<gene>
    <name evidence="1" type="ORF">CBW42_02395</name>
</gene>
<dbReference type="Pfam" id="PF12787">
    <property type="entry name" value="EcsC"/>
    <property type="match status" value="1"/>
</dbReference>
<evidence type="ECO:0000313" key="2">
    <source>
        <dbReference type="Proteomes" id="UP000194903"/>
    </source>
</evidence>
<organism evidence="1 2">
    <name type="scientific">Butyricicoccus porcorum</name>
    <dbReference type="NCBI Taxonomy" id="1945634"/>
    <lineage>
        <taxon>Bacteria</taxon>
        <taxon>Bacillati</taxon>
        <taxon>Bacillota</taxon>
        <taxon>Clostridia</taxon>
        <taxon>Eubacteriales</taxon>
        <taxon>Butyricicoccaceae</taxon>
        <taxon>Butyricicoccus</taxon>
    </lineage>
</organism>
<dbReference type="PANTHER" id="PTHR41260">
    <property type="entry name" value="PROTEIN ECSC"/>
    <property type="match status" value="1"/>
</dbReference>
<reference evidence="1 2" key="1">
    <citation type="submission" date="2017-05" db="EMBL/GenBank/DDBJ databases">
        <title>Butyricicoccus porcorum sp. nov. a butyrate-producing bacterium from the swine intestinal tract.</title>
        <authorList>
            <person name="Trachsel J."/>
            <person name="Humphrey S."/>
            <person name="Allen H.K."/>
        </authorList>
    </citation>
    <scope>NUCLEOTIDE SEQUENCE [LARGE SCALE GENOMIC DNA]</scope>
    <source>
        <strain evidence="1">BB10</strain>
    </source>
</reference>
<accession>A0A252F6N9</accession>
<dbReference type="EMBL" id="NHOC01000002">
    <property type="protein sequence ID" value="OUM21443.1"/>
    <property type="molecule type" value="Genomic_DNA"/>
</dbReference>
<dbReference type="PANTHER" id="PTHR41260:SF1">
    <property type="entry name" value="PROTEIN ECSC"/>
    <property type="match status" value="1"/>
</dbReference>